<gene>
    <name evidence="1" type="ORF">B296_00016607</name>
</gene>
<evidence type="ECO:0000313" key="2">
    <source>
        <dbReference type="Proteomes" id="UP000287651"/>
    </source>
</evidence>
<name>A0A427AJL6_ENSVE</name>
<dbReference type="AlphaFoldDB" id="A0A427AJL6"/>
<evidence type="ECO:0000313" key="1">
    <source>
        <dbReference type="EMBL" id="RRT76449.1"/>
    </source>
</evidence>
<accession>A0A427AJL6</accession>
<dbReference type="Proteomes" id="UP000287651">
    <property type="component" value="Unassembled WGS sequence"/>
</dbReference>
<proteinExistence type="predicted"/>
<protein>
    <submittedName>
        <fullName evidence="1">Uncharacterized protein</fullName>
    </submittedName>
</protein>
<reference evidence="1 2" key="1">
    <citation type="journal article" date="2014" name="Agronomy (Basel)">
        <title>A Draft Genome Sequence for Ensete ventricosum, the Drought-Tolerant Tree Against Hunger.</title>
        <authorList>
            <person name="Harrison J."/>
            <person name="Moore K.A."/>
            <person name="Paszkiewicz K."/>
            <person name="Jones T."/>
            <person name="Grant M."/>
            <person name="Ambacheew D."/>
            <person name="Muzemil S."/>
            <person name="Studholme D.J."/>
        </authorList>
    </citation>
    <scope>NUCLEOTIDE SEQUENCE [LARGE SCALE GENOMIC DNA]</scope>
</reference>
<sequence>MGSHTSTVSRKYATIINSAQSRAQSLVSISFSCTVSEFQNTGHSQRISP</sequence>
<dbReference type="EMBL" id="AMZH03002190">
    <property type="protein sequence ID" value="RRT76449.1"/>
    <property type="molecule type" value="Genomic_DNA"/>
</dbReference>
<comment type="caution">
    <text evidence="1">The sequence shown here is derived from an EMBL/GenBank/DDBJ whole genome shotgun (WGS) entry which is preliminary data.</text>
</comment>
<organism evidence="1 2">
    <name type="scientific">Ensete ventricosum</name>
    <name type="common">Abyssinian banana</name>
    <name type="synonym">Musa ensete</name>
    <dbReference type="NCBI Taxonomy" id="4639"/>
    <lineage>
        <taxon>Eukaryota</taxon>
        <taxon>Viridiplantae</taxon>
        <taxon>Streptophyta</taxon>
        <taxon>Embryophyta</taxon>
        <taxon>Tracheophyta</taxon>
        <taxon>Spermatophyta</taxon>
        <taxon>Magnoliopsida</taxon>
        <taxon>Liliopsida</taxon>
        <taxon>Zingiberales</taxon>
        <taxon>Musaceae</taxon>
        <taxon>Ensete</taxon>
    </lineage>
</organism>